<reference evidence="1" key="1">
    <citation type="journal article" date="2023" name="G3 (Bethesda)">
        <title>Whole genome assembly and annotation of the endangered Caribbean coral Acropora cervicornis.</title>
        <authorList>
            <person name="Selwyn J.D."/>
            <person name="Vollmer S.V."/>
        </authorList>
    </citation>
    <scope>NUCLEOTIDE SEQUENCE</scope>
    <source>
        <strain evidence="1">K2</strain>
    </source>
</reference>
<accession>A0AAD9PY41</accession>
<sequence length="87" mass="10097">MLYLRREIFQETMSLKVVYLVLLLSVVTNLGECSPLKYELRDTLKPQRTHRLMSRGKAVYVADCANCLQDCDFIINRSFTESSNIYA</sequence>
<dbReference type="Proteomes" id="UP001249851">
    <property type="component" value="Unassembled WGS sequence"/>
</dbReference>
<organism evidence="1 2">
    <name type="scientific">Acropora cervicornis</name>
    <name type="common">Staghorn coral</name>
    <dbReference type="NCBI Taxonomy" id="6130"/>
    <lineage>
        <taxon>Eukaryota</taxon>
        <taxon>Metazoa</taxon>
        <taxon>Cnidaria</taxon>
        <taxon>Anthozoa</taxon>
        <taxon>Hexacorallia</taxon>
        <taxon>Scleractinia</taxon>
        <taxon>Astrocoeniina</taxon>
        <taxon>Acroporidae</taxon>
        <taxon>Acropora</taxon>
    </lineage>
</organism>
<dbReference type="AlphaFoldDB" id="A0AAD9PY41"/>
<evidence type="ECO:0000313" key="2">
    <source>
        <dbReference type="Proteomes" id="UP001249851"/>
    </source>
</evidence>
<protein>
    <submittedName>
        <fullName evidence="1">Uncharacterized protein</fullName>
    </submittedName>
</protein>
<keyword evidence="2" id="KW-1185">Reference proteome</keyword>
<evidence type="ECO:0000313" key="1">
    <source>
        <dbReference type="EMBL" id="KAK2551019.1"/>
    </source>
</evidence>
<gene>
    <name evidence="1" type="ORF">P5673_028240</name>
</gene>
<proteinExistence type="predicted"/>
<comment type="caution">
    <text evidence="1">The sequence shown here is derived from an EMBL/GenBank/DDBJ whole genome shotgun (WGS) entry which is preliminary data.</text>
</comment>
<reference evidence="1" key="2">
    <citation type="journal article" date="2023" name="Science">
        <title>Genomic signatures of disease resistance in endangered staghorn corals.</title>
        <authorList>
            <person name="Vollmer S.V."/>
            <person name="Selwyn J.D."/>
            <person name="Despard B.A."/>
            <person name="Roesel C.L."/>
        </authorList>
    </citation>
    <scope>NUCLEOTIDE SEQUENCE</scope>
    <source>
        <strain evidence="1">K2</strain>
    </source>
</reference>
<dbReference type="EMBL" id="JARQWQ010000103">
    <property type="protein sequence ID" value="KAK2551019.1"/>
    <property type="molecule type" value="Genomic_DNA"/>
</dbReference>
<name>A0AAD9PY41_ACRCE</name>